<accession>A0ABU4UQ76</accession>
<feature type="transmembrane region" description="Helical" evidence="1">
    <location>
        <begin position="233"/>
        <end position="255"/>
    </location>
</feature>
<evidence type="ECO:0000256" key="1">
    <source>
        <dbReference type="SAM" id="Phobius"/>
    </source>
</evidence>
<comment type="caution">
    <text evidence="2">The sequence shown here is derived from an EMBL/GenBank/DDBJ whole genome shotgun (WGS) entry which is preliminary data.</text>
</comment>
<organism evidence="2 3">
    <name type="scientific">Lentzea sokolovensis</name>
    <dbReference type="NCBI Taxonomy" id="3095429"/>
    <lineage>
        <taxon>Bacteria</taxon>
        <taxon>Bacillati</taxon>
        <taxon>Actinomycetota</taxon>
        <taxon>Actinomycetes</taxon>
        <taxon>Pseudonocardiales</taxon>
        <taxon>Pseudonocardiaceae</taxon>
        <taxon>Lentzea</taxon>
    </lineage>
</organism>
<reference evidence="2 3" key="1">
    <citation type="submission" date="2023-11" db="EMBL/GenBank/DDBJ databases">
        <title>Lentzea sokolovensis, sp. nov., Lentzea kristufkii, sp. nov., and Lentzea miocenensis, sp. nov., rare actinobacteria from Sokolov Coal Basin, Miocene lacustrine sediment, Czech Republic.</title>
        <authorList>
            <person name="Lara A."/>
            <person name="Kotroba L."/>
            <person name="Nouioui I."/>
            <person name="Neumann-Schaal M."/>
            <person name="Mast Y."/>
            <person name="Chronakova A."/>
        </authorList>
    </citation>
    <scope>NUCLEOTIDE SEQUENCE [LARGE SCALE GENOMIC DNA]</scope>
    <source>
        <strain evidence="2 3">BCCO 10_0061</strain>
    </source>
</reference>
<sequence length="322" mass="33783">MTHPPHSTGPRDGWLILVGVLGFISVPLWPLMYFGSARGAQRIYPSPVWLASDSAMLSGLTKVGEVVSLSTPAELVPLLLAVPCVVIAMSLAYGVLLMTKSQARLGATDLAGMTAWWGIAAYSATSLAVTAEGPDAFKEPTLVLIPWVLPGLVSIIALARVIRHEWAGLSLLGQRAVFTALAVPCGLVLLVINLRVISLEPVGVIVHVAVYIGVPVLATLLRGRRAACRLLASWALAAAAKLVCDSMVLEHLSAYGYISRSASGVTEVSMSIDTLVVPGFVASVTAVVLAVVLNIRLHGETASAEAGRSGRRVGDGAHDRYL</sequence>
<evidence type="ECO:0000313" key="3">
    <source>
        <dbReference type="Proteomes" id="UP001285352"/>
    </source>
</evidence>
<gene>
    <name evidence="2" type="ORF">SK854_05865</name>
</gene>
<feature type="transmembrane region" description="Helical" evidence="1">
    <location>
        <begin position="275"/>
        <end position="295"/>
    </location>
</feature>
<protein>
    <recommendedName>
        <fullName evidence="4">Cytochrome c oxidase assembly protein</fullName>
    </recommendedName>
</protein>
<dbReference type="RefSeq" id="WP_319973951.1">
    <property type="nucleotide sequence ID" value="NZ_JAXAVU010000004.1"/>
</dbReference>
<dbReference type="Proteomes" id="UP001285352">
    <property type="component" value="Unassembled WGS sequence"/>
</dbReference>
<evidence type="ECO:0000313" key="2">
    <source>
        <dbReference type="EMBL" id="MDX8141629.1"/>
    </source>
</evidence>
<feature type="transmembrane region" description="Helical" evidence="1">
    <location>
        <begin position="202"/>
        <end position="221"/>
    </location>
</feature>
<feature type="transmembrane region" description="Helical" evidence="1">
    <location>
        <begin position="143"/>
        <end position="163"/>
    </location>
</feature>
<keyword evidence="3" id="KW-1185">Reference proteome</keyword>
<feature type="transmembrane region" description="Helical" evidence="1">
    <location>
        <begin position="110"/>
        <end position="131"/>
    </location>
</feature>
<dbReference type="EMBL" id="JAXAVU010000004">
    <property type="protein sequence ID" value="MDX8141629.1"/>
    <property type="molecule type" value="Genomic_DNA"/>
</dbReference>
<evidence type="ECO:0008006" key="4">
    <source>
        <dbReference type="Google" id="ProtNLM"/>
    </source>
</evidence>
<proteinExistence type="predicted"/>
<feature type="transmembrane region" description="Helical" evidence="1">
    <location>
        <begin position="75"/>
        <end position="98"/>
    </location>
</feature>
<feature type="transmembrane region" description="Helical" evidence="1">
    <location>
        <begin position="14"/>
        <end position="34"/>
    </location>
</feature>
<keyword evidence="1" id="KW-0812">Transmembrane</keyword>
<keyword evidence="1" id="KW-1133">Transmembrane helix</keyword>
<name>A0ABU4UQ76_9PSEU</name>
<feature type="transmembrane region" description="Helical" evidence="1">
    <location>
        <begin position="175"/>
        <end position="196"/>
    </location>
</feature>
<keyword evidence="1" id="KW-0472">Membrane</keyword>